<evidence type="ECO:0000313" key="2">
    <source>
        <dbReference type="Proteomes" id="UP000287601"/>
    </source>
</evidence>
<dbReference type="Gene3D" id="3.40.1690.10">
    <property type="entry name" value="secretion proteins EscU"/>
    <property type="match status" value="1"/>
</dbReference>
<dbReference type="RefSeq" id="WP_128744661.1">
    <property type="nucleotide sequence ID" value="NZ_CP035281.1"/>
</dbReference>
<dbReference type="EMBL" id="CP035281">
    <property type="protein sequence ID" value="QAT42007.1"/>
    <property type="molecule type" value="Genomic_DNA"/>
</dbReference>
<accession>A0A410PSP8</accession>
<dbReference type="KEGG" id="amij:EQM06_01510"/>
<organism evidence="1 2">
    <name type="scientific">Aminipila luticellarii</name>
    <dbReference type="NCBI Taxonomy" id="2507160"/>
    <lineage>
        <taxon>Bacteria</taxon>
        <taxon>Bacillati</taxon>
        <taxon>Bacillota</taxon>
        <taxon>Clostridia</taxon>
        <taxon>Peptostreptococcales</taxon>
        <taxon>Anaerovoracaceae</taxon>
        <taxon>Aminipila</taxon>
    </lineage>
</organism>
<name>A0A410PSP8_9FIRM</name>
<protein>
    <submittedName>
        <fullName evidence="1">Type III secretion protein</fullName>
    </submittedName>
</protein>
<dbReference type="SUPFAM" id="SSF160544">
    <property type="entry name" value="EscU C-terminal domain-like"/>
    <property type="match status" value="1"/>
</dbReference>
<keyword evidence="2" id="KW-1185">Reference proteome</keyword>
<dbReference type="InterPro" id="IPR006135">
    <property type="entry name" value="T3SS_substrate_exporter"/>
</dbReference>
<evidence type="ECO:0000313" key="1">
    <source>
        <dbReference type="EMBL" id="QAT42007.1"/>
    </source>
</evidence>
<gene>
    <name evidence="1" type="ORF">EQM06_01510</name>
</gene>
<dbReference type="OrthoDB" id="9810419at2"/>
<dbReference type="InterPro" id="IPR029025">
    <property type="entry name" value="T3SS_substrate_exporter_C"/>
</dbReference>
<dbReference type="Proteomes" id="UP000287601">
    <property type="component" value="Chromosome"/>
</dbReference>
<sequence length="89" mass="9880">MSQYNGSKRAVALKYDEEKGAAPVIVASGLGYMAEKIVEMANQQDVPVYEDTSLATVLSQLELGAQIPEEVYRAVVEIYIYFLNFDAKK</sequence>
<dbReference type="PANTHER" id="PTHR30531">
    <property type="entry name" value="FLAGELLAR BIOSYNTHETIC PROTEIN FLHB"/>
    <property type="match status" value="1"/>
</dbReference>
<reference evidence="1 2" key="1">
    <citation type="submission" date="2019-01" db="EMBL/GenBank/DDBJ databases">
        <title>Draft genomes of a novel of Aminipila strains.</title>
        <authorList>
            <person name="Ma S."/>
        </authorList>
    </citation>
    <scope>NUCLEOTIDE SEQUENCE [LARGE SCALE GENOMIC DNA]</scope>
    <source>
        <strain evidence="2">JN-39</strain>
    </source>
</reference>
<dbReference type="AlphaFoldDB" id="A0A410PSP8"/>
<dbReference type="PANTHER" id="PTHR30531:SF12">
    <property type="entry name" value="FLAGELLAR BIOSYNTHETIC PROTEIN FLHB"/>
    <property type="match status" value="1"/>
</dbReference>
<dbReference type="GO" id="GO:0009306">
    <property type="term" value="P:protein secretion"/>
    <property type="evidence" value="ECO:0007669"/>
    <property type="project" value="InterPro"/>
</dbReference>
<dbReference type="PRINTS" id="PR00950">
    <property type="entry name" value="TYPE3IMSPROT"/>
</dbReference>
<dbReference type="Pfam" id="PF01312">
    <property type="entry name" value="Bac_export_2"/>
    <property type="match status" value="1"/>
</dbReference>
<dbReference type="GO" id="GO:0005886">
    <property type="term" value="C:plasma membrane"/>
    <property type="evidence" value="ECO:0007669"/>
    <property type="project" value="TreeGrafter"/>
</dbReference>
<proteinExistence type="predicted"/>